<name>A0A6A7B7G4_9PLEO</name>
<feature type="domain" description="NACHT" evidence="4">
    <location>
        <begin position="314"/>
        <end position="533"/>
    </location>
</feature>
<dbReference type="InterPro" id="IPR027417">
    <property type="entry name" value="P-loop_NTPase"/>
</dbReference>
<dbReference type="SUPFAM" id="SSF52540">
    <property type="entry name" value="P-loop containing nucleoside triphosphate hydrolases"/>
    <property type="match status" value="1"/>
</dbReference>
<feature type="repeat" description="WD" evidence="3">
    <location>
        <begin position="1094"/>
        <end position="1135"/>
    </location>
</feature>
<dbReference type="EMBL" id="MU006307">
    <property type="protein sequence ID" value="KAF2850325.1"/>
    <property type="molecule type" value="Genomic_DNA"/>
</dbReference>
<keyword evidence="1 3" id="KW-0853">WD repeat</keyword>
<feature type="repeat" description="WD" evidence="3">
    <location>
        <begin position="1010"/>
        <end position="1051"/>
    </location>
</feature>
<feature type="repeat" description="WD" evidence="3">
    <location>
        <begin position="842"/>
        <end position="883"/>
    </location>
</feature>
<accession>A0A6A7B7G4</accession>
<evidence type="ECO:0000313" key="5">
    <source>
        <dbReference type="EMBL" id="KAF2850325.1"/>
    </source>
</evidence>
<keyword evidence="2" id="KW-0677">Repeat</keyword>
<feature type="repeat" description="WD" evidence="3">
    <location>
        <begin position="1136"/>
        <end position="1177"/>
    </location>
</feature>
<feature type="repeat" description="WD" evidence="3">
    <location>
        <begin position="884"/>
        <end position="925"/>
    </location>
</feature>
<dbReference type="InterPro" id="IPR056884">
    <property type="entry name" value="NPHP3-like_N"/>
</dbReference>
<gene>
    <name evidence="5" type="ORF">T440DRAFT_468658</name>
</gene>
<feature type="repeat" description="WD" evidence="3">
    <location>
        <begin position="1220"/>
        <end position="1261"/>
    </location>
</feature>
<feature type="repeat" description="WD" evidence="3">
    <location>
        <begin position="1052"/>
        <end position="1093"/>
    </location>
</feature>
<dbReference type="FunFam" id="3.40.50.300:FF:001638">
    <property type="entry name" value="NACHT and WD40 domain protein"/>
    <property type="match status" value="1"/>
</dbReference>
<dbReference type="Proteomes" id="UP000799423">
    <property type="component" value="Unassembled WGS sequence"/>
</dbReference>
<feature type="repeat" description="WD" evidence="3">
    <location>
        <begin position="1178"/>
        <end position="1219"/>
    </location>
</feature>
<feature type="repeat" description="WD" evidence="3">
    <location>
        <begin position="1262"/>
        <end position="1303"/>
    </location>
</feature>
<sequence length="1446" mass="161818">MRLLERISGEDFVLTKDFIGDDEIPPYAILSHTWKDGEEVTLDELMNGTGKRKRGYNKIQFCGQQAKRDGLRYFWVDTCCIDKSNQVELQDAINSMFRWYQNATRCYVYLSDVSAIKRKAGSELSEYTWEQSFYASKWFTRGWTLQELLAPRFVTFFSVEGKPLGDKGSLERQISEITGIPTLALQGAPLHEFSVEERISWAKNRQTMRKEDKAYSLLGIFSIFMSLIYGEGEKNALKRLRKKLEKPSEALLQQHALVQSENEDRECIKNLRSTDPRDDKKRIEDTKGGLLEDSYRWILENSEFQQWRDGDQDRLLWIKGDPGKGKTMLLCGMTNELKRLAPTHLLSFFFCQATDPRINNATAVLRGLIYMLVVQCPSLIRYVREKYDHAGKALFEDANTWAALSAIFMNLLKDPNLNRTYLIIDALDECEGWRKLLDLIAQTVSTSSCVKWIVSSRNRPNIEERLERAGQKVKLCLELNALSVSAAVGAFIHHKVRQLTERKNYDDQTRNTVLAHLSANAHDTFLWVALVCQNLEEVPRRNTIRKLHALPPGLDSLYEQMMQKLCSSDDADICKEILAVAAIIYRPIAVEELVTLAELPKDMADGETIREIISSCGSFLTLRENIIYFVHQSAKDFLLSKASKDIFPSGKEEVHHVLFTRSLQAMSVTLKRDMYSLYELGCLVNEIKQPSPDPLLASRYSCVYWVDHLCSWNPDSSAAHLVDLQDGGSVDKFMRQKFLYWLEALSLCKTISNGVVSMAKLESLIYKRAGASATLQLVQDARRFIMSHKGAIENAPLQAYVSAIVFSPTQSLIRNLFQHEAPRWLTIKPAMTDNWGACLQTLEGHDGWVNSVAFSHDSTWIASGSDDSTVKIWDASSGECLQTLEGHSSGVNSVVFSHDSTRIASGSRDSTVKIWDASSGDCLQTLKDHIGRVNSVVFSYNSTWIASASYDKTVKIWDASSGDCLQTLEGHNGQVLFVTFSHNSTQIASASGDHTVKIWDASSGDCLQTLKGHSNAVTSVVFSYDSIRIASGSHDSTVKIWDASSGDCLQTLKGYSSAVSSVAFSHDSAQIASALHNSIVKIWDASSSDCLQTLEGHSDGVKSVVFSHDSTRIASASYDRTVKIWNASSNDYLQTLESHNDSVSSVAFSHDSTWIASGSHDRTVKIWDASSGACLWTLEGHDSWVNSVVFSHNSTWIASASYDKTVKIWDASSGDCLQTLKGHSGTVWLVAFSHDSTWIASGSHDCTVKIWDASSGECLQTLNGHSSEVRLAVFSHDSTQIASGSYDTTVKIWNTSSGDCLQTLKGHSLAVSSVAFYHDSTWIASASYDRTVKIWDASSGNCQQTLEVGRRLYDLSFDSTGYYLYNKTDAIVISNFTTPNWKKVVMEPQSPYQYTALSLDNTWITYNLKRVLWLPSEYRPLSPAIFGRMIGIGVSSGKMWICHIDL</sequence>
<evidence type="ECO:0000256" key="3">
    <source>
        <dbReference type="PROSITE-ProRule" id="PRU00221"/>
    </source>
</evidence>
<dbReference type="OrthoDB" id="538223at2759"/>
<dbReference type="SUPFAM" id="SSF50978">
    <property type="entry name" value="WD40 repeat-like"/>
    <property type="match status" value="2"/>
</dbReference>
<protein>
    <submittedName>
        <fullName evidence="5">WD40 repeat-like protein</fullName>
    </submittedName>
</protein>
<evidence type="ECO:0000313" key="6">
    <source>
        <dbReference type="Proteomes" id="UP000799423"/>
    </source>
</evidence>
<dbReference type="Pfam" id="PF06985">
    <property type="entry name" value="HET"/>
    <property type="match status" value="1"/>
</dbReference>
<organism evidence="5 6">
    <name type="scientific">Plenodomus tracheiphilus IPT5</name>
    <dbReference type="NCBI Taxonomy" id="1408161"/>
    <lineage>
        <taxon>Eukaryota</taxon>
        <taxon>Fungi</taxon>
        <taxon>Dikarya</taxon>
        <taxon>Ascomycota</taxon>
        <taxon>Pezizomycotina</taxon>
        <taxon>Dothideomycetes</taxon>
        <taxon>Pleosporomycetidae</taxon>
        <taxon>Pleosporales</taxon>
        <taxon>Pleosporineae</taxon>
        <taxon>Leptosphaeriaceae</taxon>
        <taxon>Plenodomus</taxon>
    </lineage>
</organism>
<dbReference type="InterPro" id="IPR019775">
    <property type="entry name" value="WD40_repeat_CS"/>
</dbReference>
<dbReference type="PROSITE" id="PS50294">
    <property type="entry name" value="WD_REPEATS_REGION"/>
    <property type="match status" value="12"/>
</dbReference>
<evidence type="ECO:0000256" key="2">
    <source>
        <dbReference type="ARBA" id="ARBA00022737"/>
    </source>
</evidence>
<dbReference type="InterPro" id="IPR020472">
    <property type="entry name" value="WD40_PAC1"/>
</dbReference>
<evidence type="ECO:0000259" key="4">
    <source>
        <dbReference type="PROSITE" id="PS50837"/>
    </source>
</evidence>
<dbReference type="SMART" id="SM00320">
    <property type="entry name" value="WD40"/>
    <property type="match status" value="12"/>
</dbReference>
<dbReference type="Gene3D" id="3.40.50.300">
    <property type="entry name" value="P-loop containing nucleotide triphosphate hydrolases"/>
    <property type="match status" value="1"/>
</dbReference>
<dbReference type="PROSITE" id="PS50082">
    <property type="entry name" value="WD_REPEATS_2"/>
    <property type="match status" value="12"/>
</dbReference>
<dbReference type="InterPro" id="IPR015943">
    <property type="entry name" value="WD40/YVTN_repeat-like_dom_sf"/>
</dbReference>
<dbReference type="PROSITE" id="PS50837">
    <property type="entry name" value="NACHT"/>
    <property type="match status" value="1"/>
</dbReference>
<evidence type="ECO:0000256" key="1">
    <source>
        <dbReference type="ARBA" id="ARBA00022574"/>
    </source>
</evidence>
<dbReference type="InterPro" id="IPR007111">
    <property type="entry name" value="NACHT_NTPase"/>
</dbReference>
<dbReference type="PANTHER" id="PTHR19848">
    <property type="entry name" value="WD40 REPEAT PROTEIN"/>
    <property type="match status" value="1"/>
</dbReference>
<reference evidence="5" key="1">
    <citation type="submission" date="2020-01" db="EMBL/GenBank/DDBJ databases">
        <authorList>
            <consortium name="DOE Joint Genome Institute"/>
            <person name="Haridas S."/>
            <person name="Albert R."/>
            <person name="Binder M."/>
            <person name="Bloem J."/>
            <person name="Labutti K."/>
            <person name="Salamov A."/>
            <person name="Andreopoulos B."/>
            <person name="Baker S.E."/>
            <person name="Barry K."/>
            <person name="Bills G."/>
            <person name="Bluhm B.H."/>
            <person name="Cannon C."/>
            <person name="Castanera R."/>
            <person name="Culley D.E."/>
            <person name="Daum C."/>
            <person name="Ezra D."/>
            <person name="Gonzalez J.B."/>
            <person name="Henrissat B."/>
            <person name="Kuo A."/>
            <person name="Liang C."/>
            <person name="Lipzen A."/>
            <person name="Lutzoni F."/>
            <person name="Magnuson J."/>
            <person name="Mondo S."/>
            <person name="Nolan M."/>
            <person name="Ohm R."/>
            <person name="Pangilinan J."/>
            <person name="Park H.-J."/>
            <person name="Ramirez L."/>
            <person name="Alfaro M."/>
            <person name="Sun H."/>
            <person name="Tritt A."/>
            <person name="Yoshinaga Y."/>
            <person name="Zwiers L.-H."/>
            <person name="Turgeon B.G."/>
            <person name="Goodwin S.B."/>
            <person name="Spatafora J.W."/>
            <person name="Crous P.W."/>
            <person name="Grigoriev I.V."/>
        </authorList>
    </citation>
    <scope>NUCLEOTIDE SEQUENCE</scope>
    <source>
        <strain evidence="5">IPT5</strain>
    </source>
</reference>
<feature type="repeat" description="WD" evidence="3">
    <location>
        <begin position="926"/>
        <end position="967"/>
    </location>
</feature>
<dbReference type="InterPro" id="IPR036322">
    <property type="entry name" value="WD40_repeat_dom_sf"/>
</dbReference>
<dbReference type="InterPro" id="IPR010730">
    <property type="entry name" value="HET"/>
</dbReference>
<dbReference type="Pfam" id="PF00400">
    <property type="entry name" value="WD40"/>
    <property type="match status" value="12"/>
</dbReference>
<dbReference type="PROSITE" id="PS00678">
    <property type="entry name" value="WD_REPEATS_1"/>
    <property type="match status" value="12"/>
</dbReference>
<proteinExistence type="predicted"/>
<dbReference type="CDD" id="cd00200">
    <property type="entry name" value="WD40"/>
    <property type="match status" value="1"/>
</dbReference>
<dbReference type="InterPro" id="IPR001680">
    <property type="entry name" value="WD40_rpt"/>
</dbReference>
<dbReference type="Gene3D" id="2.130.10.10">
    <property type="entry name" value="YVTN repeat-like/Quinoprotein amine dehydrogenase"/>
    <property type="match status" value="6"/>
</dbReference>
<dbReference type="PANTHER" id="PTHR19848:SF8">
    <property type="entry name" value="F-BOX AND WD REPEAT DOMAIN CONTAINING 7"/>
    <property type="match status" value="1"/>
</dbReference>
<keyword evidence="6" id="KW-1185">Reference proteome</keyword>
<dbReference type="PRINTS" id="PR00320">
    <property type="entry name" value="GPROTEINBRPT"/>
</dbReference>
<dbReference type="Pfam" id="PF24883">
    <property type="entry name" value="NPHP3_N"/>
    <property type="match status" value="1"/>
</dbReference>
<feature type="repeat" description="WD" evidence="3">
    <location>
        <begin position="1304"/>
        <end position="1345"/>
    </location>
</feature>
<feature type="repeat" description="WD" evidence="3">
    <location>
        <begin position="968"/>
        <end position="1009"/>
    </location>
</feature>